<sequence length="40" mass="4463">MPTSNLSLFLLLGKRKSTQGGFLTKTEVSGLEKIRIRKTI</sequence>
<accession>S7WNW8</accession>
<dbReference type="EMBL" id="ATNM01000099">
    <property type="protein sequence ID" value="EPR68409.1"/>
    <property type="molecule type" value="Genomic_DNA"/>
</dbReference>
<evidence type="ECO:0000313" key="2">
    <source>
        <dbReference type="Proteomes" id="UP000014974"/>
    </source>
</evidence>
<protein>
    <submittedName>
        <fullName evidence="1">Uncharacterized protein</fullName>
    </submittedName>
</protein>
<name>S7WNW8_9BACT</name>
<evidence type="ECO:0000313" key="1">
    <source>
        <dbReference type="EMBL" id="EPR68409.1"/>
    </source>
</evidence>
<reference evidence="1 2" key="1">
    <citation type="journal article" date="2013" name="Genome Announc.">
        <title>Draft Genome Sequence of Cyclobacterium qasimii Strain M12-11BT, Isolated from Arctic Marine Sediment.</title>
        <authorList>
            <person name="Shivaji S."/>
            <person name="Ara S."/>
            <person name="Singh A."/>
            <person name="Kumar Pinnaka A."/>
        </authorList>
    </citation>
    <scope>NUCLEOTIDE SEQUENCE [LARGE SCALE GENOMIC DNA]</scope>
    <source>
        <strain evidence="1 2">M12-11B</strain>
    </source>
</reference>
<comment type="caution">
    <text evidence="1">The sequence shown here is derived from an EMBL/GenBank/DDBJ whole genome shotgun (WGS) entry which is preliminary data.</text>
</comment>
<gene>
    <name evidence="1" type="ORF">ADICYQ_2504</name>
</gene>
<organism evidence="1 2">
    <name type="scientific">Cyclobacterium qasimii M12-11B</name>
    <dbReference type="NCBI Taxonomy" id="641524"/>
    <lineage>
        <taxon>Bacteria</taxon>
        <taxon>Pseudomonadati</taxon>
        <taxon>Bacteroidota</taxon>
        <taxon>Cytophagia</taxon>
        <taxon>Cytophagales</taxon>
        <taxon>Cyclobacteriaceae</taxon>
        <taxon>Cyclobacterium</taxon>
    </lineage>
</organism>
<dbReference type="Proteomes" id="UP000014974">
    <property type="component" value="Unassembled WGS sequence"/>
</dbReference>
<dbReference type="AlphaFoldDB" id="S7WNW8"/>
<proteinExistence type="predicted"/>